<evidence type="ECO:0000259" key="4">
    <source>
        <dbReference type="PROSITE" id="PS50102"/>
    </source>
</evidence>
<reference evidence="6 9" key="1">
    <citation type="journal article" date="2015" name="Parasit. Vectors">
        <title>Draft genome of the scabies mite.</title>
        <authorList>
            <person name="Rider S.D.Jr."/>
            <person name="Morgan M.S."/>
            <person name="Arlian L.G."/>
        </authorList>
    </citation>
    <scope>NUCLEOTIDE SEQUENCE [LARGE SCALE GENOMIC DNA]</scope>
    <source>
        <strain evidence="6">Arlian Lab</strain>
    </source>
</reference>
<dbReference type="PANTHER" id="PTHR19965">
    <property type="entry name" value="RNA AND EXPORT FACTOR BINDING PROTEIN"/>
    <property type="match status" value="1"/>
</dbReference>
<evidence type="ECO:0000313" key="5">
    <source>
        <dbReference type="EMBL" id="KAF7494220.1"/>
    </source>
</evidence>
<name>A0A132AFS1_SARSC</name>
<dbReference type="InterPro" id="IPR012677">
    <property type="entry name" value="Nucleotide-bd_a/b_plait_sf"/>
</dbReference>
<evidence type="ECO:0000313" key="7">
    <source>
        <dbReference type="EnsemblMetazoa" id="KAF7494220.1"/>
    </source>
</evidence>
<dbReference type="Gene3D" id="3.30.70.330">
    <property type="match status" value="1"/>
</dbReference>
<evidence type="ECO:0000256" key="1">
    <source>
        <dbReference type="ARBA" id="ARBA00022884"/>
    </source>
</evidence>
<keyword evidence="1 2" id="KW-0694">RNA-binding</keyword>
<evidence type="ECO:0000313" key="6">
    <source>
        <dbReference type="EMBL" id="KPM09834.1"/>
    </source>
</evidence>
<accession>A0A132AFS1</accession>
<reference evidence="7" key="4">
    <citation type="submission" date="2022-06" db="UniProtKB">
        <authorList>
            <consortium name="EnsemblMetazoa"/>
        </authorList>
    </citation>
    <scope>IDENTIFICATION</scope>
</reference>
<dbReference type="GO" id="GO:0003729">
    <property type="term" value="F:mRNA binding"/>
    <property type="evidence" value="ECO:0007669"/>
    <property type="project" value="TreeGrafter"/>
</dbReference>
<sequence length="261" mass="30537">MAFNSKIDMSLDEIIKIEGIRPFASKRINNNNNPNNRRRNFRHADRNNFGVRKSFGSRNNFQRFNDNRRSFSDRPNGMNRLNRNSNKNERFRSSKPATLHVSNLAMTVTSEDLDELFSSFGNLRRAFVHYDQLGNSIGTAEIEFERRDEAFEAQQKLNNVPLDRRPLRITLIDESYDDPFTASLKSSTFSNNRYNNNRVLQNGANNDRNLARNNRSGRYNQNNKNRLSASDLDRELDEWRKQSEIEEKKTDDISTPMEMVS</sequence>
<reference evidence="5" key="3">
    <citation type="submission" date="2020-01" db="EMBL/GenBank/DDBJ databases">
        <authorList>
            <person name="Korhonen P.K.K."/>
            <person name="Guangxu M.G."/>
            <person name="Wang T.W."/>
            <person name="Stroehlein A.J.S."/>
            <person name="Young N.D."/>
            <person name="Ang C.-S.A."/>
            <person name="Fernando D.W.F."/>
            <person name="Lu H.L."/>
            <person name="Taylor S.T."/>
            <person name="Ehtesham M.E.M."/>
            <person name="Najaraj S.H.N."/>
            <person name="Harsha G.H.G."/>
            <person name="Madugundu A.M."/>
            <person name="Renuse S.R."/>
            <person name="Holt D.H."/>
            <person name="Pandey A.P."/>
            <person name="Papenfuss A.P."/>
            <person name="Gasser R.B.G."/>
            <person name="Fischer K.F."/>
        </authorList>
    </citation>
    <scope>NUCLEOTIDE SEQUENCE</scope>
    <source>
        <strain evidence="5">SSS_KF_BRIS2020</strain>
    </source>
</reference>
<dbReference type="GO" id="GO:0006406">
    <property type="term" value="P:mRNA export from nucleus"/>
    <property type="evidence" value="ECO:0007669"/>
    <property type="project" value="TreeGrafter"/>
</dbReference>
<proteinExistence type="predicted"/>
<evidence type="ECO:0000256" key="3">
    <source>
        <dbReference type="SAM" id="MobiDB-lite"/>
    </source>
</evidence>
<dbReference type="OrthoDB" id="1049195at2759"/>
<protein>
    <submittedName>
        <fullName evidence="5">Aly/REF export factor 2</fullName>
    </submittedName>
    <submittedName>
        <fullName evidence="6">THO complex subunit-like protein</fullName>
    </submittedName>
</protein>
<keyword evidence="8" id="KW-1185">Reference proteome</keyword>
<dbReference type="SUPFAM" id="SSF54928">
    <property type="entry name" value="RNA-binding domain, RBD"/>
    <property type="match status" value="1"/>
</dbReference>
<dbReference type="PROSITE" id="PS50102">
    <property type="entry name" value="RRM"/>
    <property type="match status" value="1"/>
</dbReference>
<feature type="compositionally biased region" description="Low complexity" evidence="3">
    <location>
        <begin position="191"/>
        <end position="214"/>
    </location>
</feature>
<feature type="compositionally biased region" description="Basic and acidic residues" evidence="3">
    <location>
        <begin position="231"/>
        <end position="252"/>
    </location>
</feature>
<feature type="domain" description="RRM" evidence="4">
    <location>
        <begin position="97"/>
        <end position="174"/>
    </location>
</feature>
<feature type="region of interest" description="Disordered" evidence="3">
    <location>
        <begin position="28"/>
        <end position="49"/>
    </location>
</feature>
<dbReference type="Proteomes" id="UP000616769">
    <property type="component" value="Unassembled WGS sequence"/>
</dbReference>
<dbReference type="InterPro" id="IPR000504">
    <property type="entry name" value="RRM_dom"/>
</dbReference>
<dbReference type="Proteomes" id="UP000070412">
    <property type="component" value="Unassembled WGS sequence"/>
</dbReference>
<organism evidence="6 9">
    <name type="scientific">Sarcoptes scabiei</name>
    <name type="common">Itch mite</name>
    <name type="synonym">Acarus scabiei</name>
    <dbReference type="NCBI Taxonomy" id="52283"/>
    <lineage>
        <taxon>Eukaryota</taxon>
        <taxon>Metazoa</taxon>
        <taxon>Ecdysozoa</taxon>
        <taxon>Arthropoda</taxon>
        <taxon>Chelicerata</taxon>
        <taxon>Arachnida</taxon>
        <taxon>Acari</taxon>
        <taxon>Acariformes</taxon>
        <taxon>Sarcoptiformes</taxon>
        <taxon>Astigmata</taxon>
        <taxon>Psoroptidia</taxon>
        <taxon>Sarcoptoidea</taxon>
        <taxon>Sarcoptidae</taxon>
        <taxon>Sarcoptinae</taxon>
        <taxon>Sarcoptes</taxon>
    </lineage>
</organism>
<reference evidence="8" key="2">
    <citation type="journal article" date="2020" name="PLoS Negl. Trop. Dis.">
        <title>High-quality nuclear genome for Sarcoptes scabiei-A critical resource for a neglected parasite.</title>
        <authorList>
            <person name="Korhonen P.K."/>
            <person name="Gasser R.B."/>
            <person name="Ma G."/>
            <person name="Wang T."/>
            <person name="Stroehlein A.J."/>
            <person name="Young N.D."/>
            <person name="Ang C.S."/>
            <person name="Fernando D.D."/>
            <person name="Lu H.C."/>
            <person name="Taylor S."/>
            <person name="Reynolds S.L."/>
            <person name="Mofiz E."/>
            <person name="Najaraj S.H."/>
            <person name="Gowda H."/>
            <person name="Madugundu A."/>
            <person name="Renuse S."/>
            <person name="Holt D."/>
            <person name="Pandey A."/>
            <person name="Papenfuss A.T."/>
            <person name="Fischer K."/>
        </authorList>
    </citation>
    <scope>NUCLEOTIDE SEQUENCE [LARGE SCALE GENOMIC DNA]</scope>
</reference>
<dbReference type="VEuPathDB" id="VectorBase:SSCA003959"/>
<feature type="compositionally biased region" description="Polar residues" evidence="3">
    <location>
        <begin position="216"/>
        <end position="228"/>
    </location>
</feature>
<dbReference type="AlphaFoldDB" id="A0A132AFS1"/>
<feature type="region of interest" description="Disordered" evidence="3">
    <location>
        <begin position="191"/>
        <end position="261"/>
    </location>
</feature>
<evidence type="ECO:0000256" key="2">
    <source>
        <dbReference type="PROSITE-ProRule" id="PRU00176"/>
    </source>
</evidence>
<dbReference type="PANTHER" id="PTHR19965:SF82">
    <property type="entry name" value="THO COMPLEX SUBUNIT 4"/>
    <property type="match status" value="1"/>
</dbReference>
<dbReference type="EnsemblMetazoa" id="SSS_8598s_mrna">
    <property type="protein sequence ID" value="KAF7494220.1"/>
    <property type="gene ID" value="SSS_8598"/>
</dbReference>
<dbReference type="EMBL" id="JXLN01014124">
    <property type="protein sequence ID" value="KPM09834.1"/>
    <property type="molecule type" value="Genomic_DNA"/>
</dbReference>
<dbReference type="InterPro" id="IPR035979">
    <property type="entry name" value="RBD_domain_sf"/>
</dbReference>
<dbReference type="SMART" id="SM00360">
    <property type="entry name" value="RRM"/>
    <property type="match status" value="1"/>
</dbReference>
<evidence type="ECO:0000313" key="8">
    <source>
        <dbReference type="Proteomes" id="UP000070412"/>
    </source>
</evidence>
<dbReference type="GO" id="GO:0005634">
    <property type="term" value="C:nucleus"/>
    <property type="evidence" value="ECO:0007669"/>
    <property type="project" value="TreeGrafter"/>
</dbReference>
<gene>
    <name evidence="6" type="ORF">QR98_0083790</name>
    <name evidence="5" type="ORF">SSS_8598</name>
</gene>
<dbReference type="EMBL" id="WVUK01000053">
    <property type="protein sequence ID" value="KAF7494220.1"/>
    <property type="molecule type" value="Genomic_DNA"/>
</dbReference>
<evidence type="ECO:0000313" key="9">
    <source>
        <dbReference type="Proteomes" id="UP000616769"/>
    </source>
</evidence>
<feature type="region of interest" description="Disordered" evidence="3">
    <location>
        <begin position="63"/>
        <end position="95"/>
    </location>
</feature>
<dbReference type="InterPro" id="IPR051229">
    <property type="entry name" value="ALYREF_mRNA_export"/>
</dbReference>
<dbReference type="Pfam" id="PF00076">
    <property type="entry name" value="RRM_1"/>
    <property type="match status" value="1"/>
</dbReference>